<dbReference type="InterPro" id="IPR004252">
    <property type="entry name" value="Probable_transposase_24"/>
</dbReference>
<comment type="caution">
    <text evidence="2">The sequence shown here is derived from an EMBL/GenBank/DDBJ whole genome shotgun (WGS) entry which is preliminary data.</text>
</comment>
<proteinExistence type="predicted"/>
<dbReference type="Pfam" id="PF03004">
    <property type="entry name" value="Transposase_24"/>
    <property type="match status" value="1"/>
</dbReference>
<reference evidence="2" key="1">
    <citation type="submission" date="2017-07" db="EMBL/GenBank/DDBJ databases">
        <title>Taro Niue Genome Assembly and Annotation.</title>
        <authorList>
            <person name="Atibalentja N."/>
            <person name="Keating K."/>
            <person name="Fields C.J."/>
        </authorList>
    </citation>
    <scope>NUCLEOTIDE SEQUENCE</scope>
    <source>
        <strain evidence="2">Niue_2</strain>
        <tissue evidence="2">Leaf</tissue>
    </source>
</reference>
<evidence type="ECO:0000313" key="2">
    <source>
        <dbReference type="EMBL" id="MQL71024.1"/>
    </source>
</evidence>
<feature type="non-terminal residue" evidence="2">
    <location>
        <position position="1"/>
    </location>
</feature>
<evidence type="ECO:0000313" key="3">
    <source>
        <dbReference type="Proteomes" id="UP000652761"/>
    </source>
</evidence>
<organism evidence="2 3">
    <name type="scientific">Colocasia esculenta</name>
    <name type="common">Wild taro</name>
    <name type="synonym">Arum esculentum</name>
    <dbReference type="NCBI Taxonomy" id="4460"/>
    <lineage>
        <taxon>Eukaryota</taxon>
        <taxon>Viridiplantae</taxon>
        <taxon>Streptophyta</taxon>
        <taxon>Embryophyta</taxon>
        <taxon>Tracheophyta</taxon>
        <taxon>Spermatophyta</taxon>
        <taxon>Magnoliopsida</taxon>
        <taxon>Liliopsida</taxon>
        <taxon>Araceae</taxon>
        <taxon>Aroideae</taxon>
        <taxon>Colocasieae</taxon>
        <taxon>Colocasia</taxon>
    </lineage>
</organism>
<feature type="region of interest" description="Disordered" evidence="1">
    <location>
        <begin position="373"/>
        <end position="398"/>
    </location>
</feature>
<name>A0A843TND3_COLES</name>
<protein>
    <submittedName>
        <fullName evidence="2">Uncharacterized protein</fullName>
    </submittedName>
</protein>
<gene>
    <name evidence="2" type="ORF">Taro_003346</name>
</gene>
<dbReference type="OrthoDB" id="629495at2759"/>
<sequence length="398" mass="45539">VLKWWSCGVTFHSLCFTLPRRYDTWRTEWEGFHLRRPRVHLLVHARDCLPVYAGDRDRLPDHANSATFPFFLTTRWRASIQQQMMKGLSYLDGSHVGFRDSGSTSLYIMTLVHAHIPGPVDAWREFPVLVRDLLYDMFTRYVFTRPEDLPRARAVWESTAQTNLRKSMYEARDKAIKTTSSRDPTAWLDYGPVWLRRDYWESLCHRWATGPWQERSQAAKHNRATHPEKNVHTSGSVSYATHSQKLHQELECAPTFRELFDRTHKRKGTDDYVSESARTIAETYDKTMADHYAKGTPQPYLDLEVWVDAAGGPQKDQVYGFGDSLDTTSVLSSYASSVSPPAYASSSTAPPGSGVEEIRTLIREELREELRMHFGIMDPPPPANDDEAGTADDPAHLS</sequence>
<accession>A0A843TND3</accession>
<evidence type="ECO:0000256" key="1">
    <source>
        <dbReference type="SAM" id="MobiDB-lite"/>
    </source>
</evidence>
<dbReference type="Proteomes" id="UP000652761">
    <property type="component" value="Unassembled WGS sequence"/>
</dbReference>
<dbReference type="EMBL" id="NMUH01000086">
    <property type="protein sequence ID" value="MQL71024.1"/>
    <property type="molecule type" value="Genomic_DNA"/>
</dbReference>
<dbReference type="AlphaFoldDB" id="A0A843TND3"/>
<keyword evidence="3" id="KW-1185">Reference proteome</keyword>